<proteinExistence type="predicted"/>
<gene>
    <name evidence="1" type="ORF">E2C01_083521</name>
</gene>
<dbReference type="AlphaFoldDB" id="A0A5B7J3Q7"/>
<evidence type="ECO:0000313" key="1">
    <source>
        <dbReference type="EMBL" id="MPC88606.1"/>
    </source>
</evidence>
<keyword evidence="2" id="KW-1185">Reference proteome</keyword>
<dbReference type="EMBL" id="VSRR010078297">
    <property type="protein sequence ID" value="MPC88606.1"/>
    <property type="molecule type" value="Genomic_DNA"/>
</dbReference>
<protein>
    <submittedName>
        <fullName evidence="1">Uncharacterized protein</fullName>
    </submittedName>
</protein>
<reference evidence="1 2" key="1">
    <citation type="submission" date="2019-05" db="EMBL/GenBank/DDBJ databases">
        <title>Another draft genome of Portunus trituberculatus and its Hox gene families provides insights of decapod evolution.</title>
        <authorList>
            <person name="Jeong J.-H."/>
            <person name="Song I."/>
            <person name="Kim S."/>
            <person name="Choi T."/>
            <person name="Kim D."/>
            <person name="Ryu S."/>
            <person name="Kim W."/>
        </authorList>
    </citation>
    <scope>NUCLEOTIDE SEQUENCE [LARGE SCALE GENOMIC DNA]</scope>
    <source>
        <tissue evidence="1">Muscle</tissue>
    </source>
</reference>
<comment type="caution">
    <text evidence="1">The sequence shown here is derived from an EMBL/GenBank/DDBJ whole genome shotgun (WGS) entry which is preliminary data.</text>
</comment>
<evidence type="ECO:0000313" key="2">
    <source>
        <dbReference type="Proteomes" id="UP000324222"/>
    </source>
</evidence>
<sequence>MNHESVVLSFTSAYWSEQTESLFRELGLGVSGSHETRVNGARLHITPAKLFPLVSTDKYMTSQTSAESHVCLGGRCDLTRHAPDLTDMPDSRRLDYLPAALA</sequence>
<name>A0A5B7J3Q7_PORTR</name>
<dbReference type="Proteomes" id="UP000324222">
    <property type="component" value="Unassembled WGS sequence"/>
</dbReference>
<organism evidence="1 2">
    <name type="scientific">Portunus trituberculatus</name>
    <name type="common">Swimming crab</name>
    <name type="synonym">Neptunus trituberculatus</name>
    <dbReference type="NCBI Taxonomy" id="210409"/>
    <lineage>
        <taxon>Eukaryota</taxon>
        <taxon>Metazoa</taxon>
        <taxon>Ecdysozoa</taxon>
        <taxon>Arthropoda</taxon>
        <taxon>Crustacea</taxon>
        <taxon>Multicrustacea</taxon>
        <taxon>Malacostraca</taxon>
        <taxon>Eumalacostraca</taxon>
        <taxon>Eucarida</taxon>
        <taxon>Decapoda</taxon>
        <taxon>Pleocyemata</taxon>
        <taxon>Brachyura</taxon>
        <taxon>Eubrachyura</taxon>
        <taxon>Portunoidea</taxon>
        <taxon>Portunidae</taxon>
        <taxon>Portuninae</taxon>
        <taxon>Portunus</taxon>
    </lineage>
</organism>
<accession>A0A5B7J3Q7</accession>